<keyword evidence="2" id="KW-1185">Reference proteome</keyword>
<dbReference type="RefSeq" id="WP_100689775.1">
    <property type="nucleotide sequence ID" value="NZ_JBHTBD010000009.1"/>
</dbReference>
<organism evidence="1 2">
    <name type="scientific">Marinobacter aromaticivorans</name>
    <dbReference type="NCBI Taxonomy" id="1494078"/>
    <lineage>
        <taxon>Bacteria</taxon>
        <taxon>Pseudomonadati</taxon>
        <taxon>Pseudomonadota</taxon>
        <taxon>Gammaproteobacteria</taxon>
        <taxon>Pseudomonadales</taxon>
        <taxon>Marinobacteraceae</taxon>
        <taxon>Marinobacter</taxon>
    </lineage>
</organism>
<sequence length="104" mass="11098">MEPITLAGLFVVAVGGGMYFNAADQQMHEDTAPQAENVPEVASESTSFARGIFIPTDRGYYISNLSSEPMEVEGCDQPVLVADLSQPRSTGVREVSTVIVDCEG</sequence>
<dbReference type="EMBL" id="JBHTBD010000009">
    <property type="protein sequence ID" value="MFC7296283.1"/>
    <property type="molecule type" value="Genomic_DNA"/>
</dbReference>
<accession>A0ABW2IZJ9</accession>
<dbReference type="Proteomes" id="UP001596506">
    <property type="component" value="Unassembled WGS sequence"/>
</dbReference>
<reference evidence="2" key="1">
    <citation type="journal article" date="2019" name="Int. J. Syst. Evol. Microbiol.">
        <title>The Global Catalogue of Microorganisms (GCM) 10K type strain sequencing project: providing services to taxonomists for standard genome sequencing and annotation.</title>
        <authorList>
            <consortium name="The Broad Institute Genomics Platform"/>
            <consortium name="The Broad Institute Genome Sequencing Center for Infectious Disease"/>
            <person name="Wu L."/>
            <person name="Ma J."/>
        </authorList>
    </citation>
    <scope>NUCLEOTIDE SEQUENCE [LARGE SCALE GENOMIC DNA]</scope>
    <source>
        <strain evidence="2">CCUG 60559</strain>
    </source>
</reference>
<protein>
    <submittedName>
        <fullName evidence="1">Uncharacterized protein</fullName>
    </submittedName>
</protein>
<evidence type="ECO:0000313" key="1">
    <source>
        <dbReference type="EMBL" id="MFC7296283.1"/>
    </source>
</evidence>
<comment type="caution">
    <text evidence="1">The sequence shown here is derived from an EMBL/GenBank/DDBJ whole genome shotgun (WGS) entry which is preliminary data.</text>
</comment>
<gene>
    <name evidence="1" type="ORF">ACFQQA_16310</name>
</gene>
<evidence type="ECO:0000313" key="2">
    <source>
        <dbReference type="Proteomes" id="UP001596506"/>
    </source>
</evidence>
<proteinExistence type="predicted"/>
<name>A0ABW2IZJ9_9GAMM</name>